<dbReference type="SUPFAM" id="SSF48371">
    <property type="entry name" value="ARM repeat"/>
    <property type="match status" value="1"/>
</dbReference>
<dbReference type="AlphaFoldDB" id="A0A5C5WDP2"/>
<organism evidence="1 2">
    <name type="scientific">Botrimarina hoheduenensis</name>
    <dbReference type="NCBI Taxonomy" id="2528000"/>
    <lineage>
        <taxon>Bacteria</taxon>
        <taxon>Pseudomonadati</taxon>
        <taxon>Planctomycetota</taxon>
        <taxon>Planctomycetia</taxon>
        <taxon>Pirellulales</taxon>
        <taxon>Lacipirellulaceae</taxon>
        <taxon>Botrimarina</taxon>
    </lineage>
</organism>
<dbReference type="EMBL" id="SJPH01000001">
    <property type="protein sequence ID" value="TWT48814.1"/>
    <property type="molecule type" value="Genomic_DNA"/>
</dbReference>
<dbReference type="Gene3D" id="1.25.10.10">
    <property type="entry name" value="Leucine-rich Repeat Variant"/>
    <property type="match status" value="2"/>
</dbReference>
<dbReference type="InterPro" id="IPR011989">
    <property type="entry name" value="ARM-like"/>
</dbReference>
<accession>A0A5C5WDP2</accession>
<evidence type="ECO:0000313" key="2">
    <source>
        <dbReference type="Proteomes" id="UP000318995"/>
    </source>
</evidence>
<dbReference type="OrthoDB" id="231319at2"/>
<sequence>MPTAFRSRTAARQAPVGIEATLRVLLHCQDESSDAVLAVAAASSDPALRIGAVRTILRRHSLAAHANLVRGWNRLAEDALAVLLAEAPRASFASSLQRFLGGSEGQLAEASAKLAAQALVVEALPALITRVLTGRSAKNEPLAVLALSRELRRRLDNPPTRKEGLADPAFARRAALNELALALTQFHQHGQADLIDALLEITPADDPLFLQTLTDPERGGHAALIERLRAATGTGVVALYAALLDNTATPTVALEAIASRADLATLDPLLARFSKRLGMRVSTNVKRLKDFEWLANERRPELLTLSDQAVAGAIRLMGASEVSRRRLVTLLEQVLLSVHDPRVAAGFILGDAARLAAAEVIGALPPHLANTPLALAARDPSPAVVTAAANLIGKKQLPNDNPILVEMLSHPAVEVRRAAQRSMKGITYSWLRDEAAEMDFEEQRRTGSLVAKADPLAQEQLRSELGAPGSKRRLKAIEMAEILGLVDEVVDDLMARLNDPDAAVRAEAARCLGTSAGEPRVQQALAELHRDPAVGVRRAAEQSYAMITGRHERALLPAGRPR</sequence>
<comment type="caution">
    <text evidence="1">The sequence shown here is derived from an EMBL/GenBank/DDBJ whole genome shotgun (WGS) entry which is preliminary data.</text>
</comment>
<proteinExistence type="predicted"/>
<evidence type="ECO:0000313" key="1">
    <source>
        <dbReference type="EMBL" id="TWT48814.1"/>
    </source>
</evidence>
<protein>
    <submittedName>
        <fullName evidence="1">HEAT repeat protein</fullName>
    </submittedName>
</protein>
<dbReference type="RefSeq" id="WP_146571154.1">
    <property type="nucleotide sequence ID" value="NZ_SJPH01000001.1"/>
</dbReference>
<reference evidence="1 2" key="1">
    <citation type="submission" date="2019-02" db="EMBL/GenBank/DDBJ databases">
        <title>Deep-cultivation of Planctomycetes and their phenomic and genomic characterization uncovers novel biology.</title>
        <authorList>
            <person name="Wiegand S."/>
            <person name="Jogler M."/>
            <person name="Boedeker C."/>
            <person name="Pinto D."/>
            <person name="Vollmers J."/>
            <person name="Rivas-Marin E."/>
            <person name="Kohn T."/>
            <person name="Peeters S.H."/>
            <person name="Heuer A."/>
            <person name="Rast P."/>
            <person name="Oberbeckmann S."/>
            <person name="Bunk B."/>
            <person name="Jeske O."/>
            <person name="Meyerdierks A."/>
            <person name="Storesund J.E."/>
            <person name="Kallscheuer N."/>
            <person name="Luecker S."/>
            <person name="Lage O.M."/>
            <person name="Pohl T."/>
            <person name="Merkel B.J."/>
            <person name="Hornburger P."/>
            <person name="Mueller R.-W."/>
            <person name="Bruemmer F."/>
            <person name="Labrenz M."/>
            <person name="Spormann A.M."/>
            <person name="Op Den Camp H."/>
            <person name="Overmann J."/>
            <person name="Amann R."/>
            <person name="Jetten M.S.M."/>
            <person name="Mascher T."/>
            <person name="Medema M.H."/>
            <person name="Devos D.P."/>
            <person name="Kaster A.-K."/>
            <person name="Ovreas L."/>
            <person name="Rohde M."/>
            <person name="Galperin M.Y."/>
            <person name="Jogler C."/>
        </authorList>
    </citation>
    <scope>NUCLEOTIDE SEQUENCE [LARGE SCALE GENOMIC DNA]</scope>
    <source>
        <strain evidence="1 2">Pla111</strain>
    </source>
</reference>
<name>A0A5C5WDP2_9BACT</name>
<keyword evidence="2" id="KW-1185">Reference proteome</keyword>
<dbReference type="Pfam" id="PF13646">
    <property type="entry name" value="HEAT_2"/>
    <property type="match status" value="1"/>
</dbReference>
<gene>
    <name evidence="1" type="ORF">Pla111_05890</name>
</gene>
<dbReference type="InterPro" id="IPR016024">
    <property type="entry name" value="ARM-type_fold"/>
</dbReference>
<dbReference type="Proteomes" id="UP000318995">
    <property type="component" value="Unassembled WGS sequence"/>
</dbReference>